<dbReference type="InterPro" id="IPR044635">
    <property type="entry name" value="UBP14-like"/>
</dbReference>
<evidence type="ECO:0000256" key="7">
    <source>
        <dbReference type="ARBA" id="ARBA00023242"/>
    </source>
</evidence>
<dbReference type="Ensembl" id="ENSPMGT00000010882.1">
    <property type="protein sequence ID" value="ENSPMGP00000010199.1"/>
    <property type="gene ID" value="ENSPMGG00000008453.1"/>
</dbReference>
<feature type="coiled-coil region" evidence="9">
    <location>
        <begin position="337"/>
        <end position="364"/>
    </location>
</feature>
<keyword evidence="13" id="KW-1185">Reference proteome</keyword>
<accession>A0A3B4A0M9</accession>
<reference evidence="12" key="1">
    <citation type="submission" date="2025-08" db="UniProtKB">
        <authorList>
            <consortium name="Ensembl"/>
        </authorList>
    </citation>
    <scope>IDENTIFICATION</scope>
</reference>
<keyword evidence="3 8" id="KW-0645">Protease</keyword>
<dbReference type="Gene3D" id="1.10.8.10">
    <property type="entry name" value="DNA helicase RuvA subunit, C-terminal domain"/>
    <property type="match status" value="1"/>
</dbReference>
<dbReference type="Proteomes" id="UP000261520">
    <property type="component" value="Unplaced"/>
</dbReference>
<comment type="catalytic activity">
    <reaction evidence="1 8">
        <text>Thiol-dependent hydrolysis of ester, thioester, amide, peptide and isopeptide bonds formed by the C-terminal Gly of ubiquitin (a 76-residue protein attached to proteins as an intracellular targeting signal).</text>
        <dbReference type="EC" id="3.4.19.12"/>
    </reaction>
</comment>
<evidence type="ECO:0000256" key="4">
    <source>
        <dbReference type="ARBA" id="ARBA00022786"/>
    </source>
</evidence>
<keyword evidence="6 8" id="KW-0788">Thiol protease</keyword>
<dbReference type="PANTHER" id="PTHR43982:SF6">
    <property type="entry name" value="UBIQUITIN CARBOXYL-TERMINAL HYDROLASE 2-RELATED"/>
    <property type="match status" value="1"/>
</dbReference>
<dbReference type="InterPro" id="IPR038765">
    <property type="entry name" value="Papain-like_cys_pep_sf"/>
</dbReference>
<proteinExistence type="inferred from homology"/>
<evidence type="ECO:0000256" key="6">
    <source>
        <dbReference type="ARBA" id="ARBA00022807"/>
    </source>
</evidence>
<organism evidence="12 13">
    <name type="scientific">Periophthalmus magnuspinnatus</name>
    <dbReference type="NCBI Taxonomy" id="409849"/>
    <lineage>
        <taxon>Eukaryota</taxon>
        <taxon>Metazoa</taxon>
        <taxon>Chordata</taxon>
        <taxon>Craniata</taxon>
        <taxon>Vertebrata</taxon>
        <taxon>Euteleostomi</taxon>
        <taxon>Actinopterygii</taxon>
        <taxon>Neopterygii</taxon>
        <taxon>Teleostei</taxon>
        <taxon>Neoteleostei</taxon>
        <taxon>Acanthomorphata</taxon>
        <taxon>Gobiaria</taxon>
        <taxon>Gobiiformes</taxon>
        <taxon>Gobioidei</taxon>
        <taxon>Gobiidae</taxon>
        <taxon>Oxudercinae</taxon>
        <taxon>Periophthalmus</taxon>
    </lineage>
</organism>
<comment type="similarity">
    <text evidence="8">Belongs to the peptidase C19 family.</text>
</comment>
<dbReference type="GO" id="GO:0061136">
    <property type="term" value="P:regulation of proteasomal protein catabolic process"/>
    <property type="evidence" value="ECO:0007669"/>
    <property type="project" value="TreeGrafter"/>
</dbReference>
<evidence type="ECO:0000256" key="1">
    <source>
        <dbReference type="ARBA" id="ARBA00000707"/>
    </source>
</evidence>
<keyword evidence="4 8" id="KW-0833">Ubl conjugation pathway</keyword>
<evidence type="ECO:0000313" key="13">
    <source>
        <dbReference type="Proteomes" id="UP000261520"/>
    </source>
</evidence>
<dbReference type="GO" id="GO:0070628">
    <property type="term" value="F:proteasome binding"/>
    <property type="evidence" value="ECO:0007669"/>
    <property type="project" value="TreeGrafter"/>
</dbReference>
<dbReference type="PROSITE" id="PS00972">
    <property type="entry name" value="USP_1"/>
    <property type="match status" value="1"/>
</dbReference>
<keyword evidence="7" id="KW-0539">Nucleus</keyword>
<evidence type="ECO:0000259" key="11">
    <source>
        <dbReference type="PROSITE" id="PS50235"/>
    </source>
</evidence>
<sequence>QLREVTGIQDPHILYRALKVRTRTLMQLYNYTLSILPGTFCNSYKGLGKDELQAAIELSLQESQKNAARMKRRRCEGQSDMSSPADWIRQDDWPVGIRNVGNTCWFSAVIQSLFHLPVFKRLVLNYHLSERLLEKCKTNSDKRNIAFMQELRCLFALMVGSTRRFVDPSAAVELLRDAFRTSEAQQDVSEFTHKLLDWLEDAFQLAANGNDEKDKSKNPMVQLFYGTFVTERVHEGKTLCNIEQFGQYPLQVNGFNNLDECLEGAMVEREIESLHSDHCVTSGRERWFKKLPPVLTFELSRFEFNTQLGRPEKIHKKLEFPQIIYMDRYLHKNIQLTHERRSTVKKLKEQLAALQQKFECETEDASDSLAAGVSTCQRTPIYKPFTQCRPPVECPPHPAPHSITEEELYQVKNCLQRWRTEAENDINELKASIDRVSQELESMYSDNSLCQVPYRLHAVLVHEGQASAGHYWAYIYDHAHQRWIKYNDITVSESSWEELERDSFGGMTNASAYCLMYIDDRMPQLITGEKSQVLVGMDSLPPVLRRYVHEDNRWFQQELSEWEEQFCQASAAAPQEESTVSAEPPEHRAEELHQKSQEPGSTESTESTEGQDTDTQAQEDVLEQAFHEEYNRLYDLSQEEATPAEDARLHHCLVYFFQNKAPKRIIERTLLEQFTDRNLTLAITQTRVNEIKHNPRYQWHEDYKMFKTVFVYLLTGLEHYQNGKMREALTYLAHAYDTNSTLLKNGPKRGVDDSLISVYRRKCLMTLNESASRWFCCGEEDKVTEALALMDECVIPCLHLMSRDPALTQEDRDTLESIRSHWCCCLSQDMNESLQVKLGEFLPRVLDCSAETVVLKDPPKIQVHAAHDLCSRLAALMESIHSTSVVRVK</sequence>
<evidence type="ECO:0000256" key="3">
    <source>
        <dbReference type="ARBA" id="ARBA00022670"/>
    </source>
</evidence>
<feature type="domain" description="USP" evidence="11">
    <location>
        <begin position="95"/>
        <end position="520"/>
    </location>
</feature>
<dbReference type="Gene3D" id="3.90.70.10">
    <property type="entry name" value="Cysteine proteinases"/>
    <property type="match status" value="1"/>
</dbReference>
<evidence type="ECO:0000256" key="2">
    <source>
        <dbReference type="ARBA" id="ARBA00004123"/>
    </source>
</evidence>
<protein>
    <recommendedName>
        <fullName evidence="8">Ubiquitin carboxyl-terminal hydrolase</fullName>
        <ecNumber evidence="8">3.4.19.12</ecNumber>
    </recommendedName>
</protein>
<evidence type="ECO:0000313" key="12">
    <source>
        <dbReference type="Ensembl" id="ENSPMGP00000010199.1"/>
    </source>
</evidence>
<feature type="compositionally biased region" description="Low complexity" evidence="10">
    <location>
        <begin position="597"/>
        <end position="615"/>
    </location>
</feature>
<dbReference type="GO" id="GO:0004843">
    <property type="term" value="F:cysteine-type deubiquitinase activity"/>
    <property type="evidence" value="ECO:0007669"/>
    <property type="project" value="UniProtKB-UniRule"/>
</dbReference>
<dbReference type="InterPro" id="IPR018200">
    <property type="entry name" value="USP_CS"/>
</dbReference>
<dbReference type="FunFam" id="3.90.70.10:FF:000004">
    <property type="entry name" value="Putative ubiquitin carboxyl-terminal hydrolase 25"/>
    <property type="match status" value="1"/>
</dbReference>
<dbReference type="GO" id="GO:0016579">
    <property type="term" value="P:protein deubiquitination"/>
    <property type="evidence" value="ECO:0007669"/>
    <property type="project" value="InterPro"/>
</dbReference>
<evidence type="ECO:0000256" key="8">
    <source>
        <dbReference type="RuleBase" id="RU366025"/>
    </source>
</evidence>
<dbReference type="InterPro" id="IPR028889">
    <property type="entry name" value="USP"/>
</dbReference>
<dbReference type="CDD" id="cd02665">
    <property type="entry name" value="Peptidase_C19I"/>
    <property type="match status" value="1"/>
</dbReference>
<dbReference type="PROSITE" id="PS00973">
    <property type="entry name" value="USP_2"/>
    <property type="match status" value="1"/>
</dbReference>
<dbReference type="AlphaFoldDB" id="A0A3B4A0M9"/>
<dbReference type="PROSITE" id="PS50235">
    <property type="entry name" value="USP_3"/>
    <property type="match status" value="1"/>
</dbReference>
<dbReference type="EC" id="3.4.19.12" evidence="8"/>
<reference evidence="12" key="2">
    <citation type="submission" date="2025-09" db="UniProtKB">
        <authorList>
            <consortium name="Ensembl"/>
        </authorList>
    </citation>
    <scope>IDENTIFICATION</scope>
</reference>
<evidence type="ECO:0000256" key="5">
    <source>
        <dbReference type="ARBA" id="ARBA00022801"/>
    </source>
</evidence>
<comment type="subcellular location">
    <subcellularLocation>
        <location evidence="2">Nucleus</location>
    </subcellularLocation>
</comment>
<evidence type="ECO:0000256" key="9">
    <source>
        <dbReference type="SAM" id="Coils"/>
    </source>
</evidence>
<dbReference type="GO" id="GO:0043161">
    <property type="term" value="P:proteasome-mediated ubiquitin-dependent protein catabolic process"/>
    <property type="evidence" value="ECO:0007669"/>
    <property type="project" value="InterPro"/>
</dbReference>
<feature type="coiled-coil region" evidence="9">
    <location>
        <begin position="419"/>
        <end position="446"/>
    </location>
</feature>
<dbReference type="GO" id="GO:0005634">
    <property type="term" value="C:nucleus"/>
    <property type="evidence" value="ECO:0007669"/>
    <property type="project" value="UniProtKB-SubCell"/>
</dbReference>
<feature type="region of interest" description="Disordered" evidence="10">
    <location>
        <begin position="566"/>
        <end position="616"/>
    </location>
</feature>
<name>A0A3B4A0M9_9GOBI</name>
<keyword evidence="5 8" id="KW-0378">Hydrolase</keyword>
<dbReference type="Pfam" id="PF00443">
    <property type="entry name" value="UCH"/>
    <property type="match status" value="1"/>
</dbReference>
<dbReference type="InterPro" id="IPR001394">
    <property type="entry name" value="Peptidase_C19_UCH"/>
</dbReference>
<keyword evidence="9" id="KW-0175">Coiled coil</keyword>
<dbReference type="PANTHER" id="PTHR43982">
    <property type="entry name" value="UBIQUITIN CARBOXYL-TERMINAL HYDROLASE"/>
    <property type="match status" value="1"/>
</dbReference>
<dbReference type="SUPFAM" id="SSF54001">
    <property type="entry name" value="Cysteine proteinases"/>
    <property type="match status" value="1"/>
</dbReference>
<evidence type="ECO:0000256" key="10">
    <source>
        <dbReference type="SAM" id="MobiDB-lite"/>
    </source>
</evidence>
<feature type="compositionally biased region" description="Basic and acidic residues" evidence="10">
    <location>
        <begin position="584"/>
        <end position="596"/>
    </location>
</feature>